<keyword evidence="2" id="KW-1185">Reference proteome</keyword>
<dbReference type="AlphaFoldDB" id="A0A6S7AXG9"/>
<sequence>MRMDANSIRAEIGFNPLGGALPDAEHALADARAAFRSGADPFSGIHRAKAALRTAGWLSAVLYAEALDACSRIAHIQSPLFDGALNDLAYAVGRRNLPALARSPILFERYRALRIAAEGDGVHVAYDEFSLAGRTVPHAHFAHVTAADLRAVRTRYETALLGALRGGADARIRESALIELEWCTSALSSNEPLDLWRLASACIRILRENGMRLPDDRRLLAGFNMLLAEQAGGATVAPPALVRSAVALLWRETSVQAVGTRGQPIEHEDLLRDYGLCVGTPPSHGDSPETLWEQFAAKAELDARVSRGMSGAALEVDRTRYIGPLVVAAGAYEDFLATADASMAALSERRAPRIVDSVSAAQASDAACRMATASAVLGLGQVGLLADALALGWRIRARQLADMHGATAGFLPGGATADTTDAIAEATDAALSTGTDALRAALYRIAAGIPPLPFDRSLAALNKLIEAA</sequence>
<evidence type="ECO:0000313" key="2">
    <source>
        <dbReference type="Proteomes" id="UP000494115"/>
    </source>
</evidence>
<name>A0A6S7AXG9_9BURK</name>
<dbReference type="Proteomes" id="UP000494115">
    <property type="component" value="Unassembled WGS sequence"/>
</dbReference>
<accession>A0A6S7AXG9</accession>
<reference evidence="1 2" key="1">
    <citation type="submission" date="2020-04" db="EMBL/GenBank/DDBJ databases">
        <authorList>
            <person name="De Canck E."/>
        </authorList>
    </citation>
    <scope>NUCLEOTIDE SEQUENCE [LARGE SCALE GENOMIC DNA]</scope>
    <source>
        <strain evidence="1 2">LMG 28138</strain>
    </source>
</reference>
<proteinExistence type="predicted"/>
<evidence type="ECO:0000313" key="1">
    <source>
        <dbReference type="EMBL" id="CAB3780795.1"/>
    </source>
</evidence>
<dbReference type="EMBL" id="CADIKM010000003">
    <property type="protein sequence ID" value="CAB3780795.1"/>
    <property type="molecule type" value="Genomic_DNA"/>
</dbReference>
<organism evidence="1 2">
    <name type="scientific">Pararobbsia alpina</name>
    <dbReference type="NCBI Taxonomy" id="621374"/>
    <lineage>
        <taxon>Bacteria</taxon>
        <taxon>Pseudomonadati</taxon>
        <taxon>Pseudomonadota</taxon>
        <taxon>Betaproteobacteria</taxon>
        <taxon>Burkholderiales</taxon>
        <taxon>Burkholderiaceae</taxon>
        <taxon>Pararobbsia</taxon>
    </lineage>
</organism>
<gene>
    <name evidence="1" type="ORF">LMG28138_01119</name>
</gene>
<dbReference type="RefSeq" id="WP_175103625.1">
    <property type="nucleotide sequence ID" value="NZ_CADIKM010000003.1"/>
</dbReference>
<protein>
    <submittedName>
        <fullName evidence="1">Uncharacterized protein</fullName>
    </submittedName>
</protein>